<name>A0AAV1QQ04_9ROSI</name>
<dbReference type="AlphaFoldDB" id="A0AAV1QQ04"/>
<organism evidence="1 2">
    <name type="scientific">Dovyalis caffra</name>
    <dbReference type="NCBI Taxonomy" id="77055"/>
    <lineage>
        <taxon>Eukaryota</taxon>
        <taxon>Viridiplantae</taxon>
        <taxon>Streptophyta</taxon>
        <taxon>Embryophyta</taxon>
        <taxon>Tracheophyta</taxon>
        <taxon>Spermatophyta</taxon>
        <taxon>Magnoliopsida</taxon>
        <taxon>eudicotyledons</taxon>
        <taxon>Gunneridae</taxon>
        <taxon>Pentapetalae</taxon>
        <taxon>rosids</taxon>
        <taxon>fabids</taxon>
        <taxon>Malpighiales</taxon>
        <taxon>Salicaceae</taxon>
        <taxon>Flacourtieae</taxon>
        <taxon>Dovyalis</taxon>
    </lineage>
</organism>
<feature type="non-terminal residue" evidence="1">
    <location>
        <position position="1"/>
    </location>
</feature>
<dbReference type="Proteomes" id="UP001314170">
    <property type="component" value="Unassembled WGS sequence"/>
</dbReference>
<evidence type="ECO:0000313" key="2">
    <source>
        <dbReference type="Proteomes" id="UP001314170"/>
    </source>
</evidence>
<reference evidence="1 2" key="1">
    <citation type="submission" date="2024-01" db="EMBL/GenBank/DDBJ databases">
        <authorList>
            <person name="Waweru B."/>
        </authorList>
    </citation>
    <scope>NUCLEOTIDE SEQUENCE [LARGE SCALE GENOMIC DNA]</scope>
</reference>
<sequence>TWSYKDVSLGVNYIDALDHAYLTYRLTSICEECMGFARVRDQLYQLFDRDRLTHIRECLEGVRYQLKDHNSTIYLKNRLNVIVLSDVVTSEMVSITLLILNEGVIGRRDVPK</sequence>
<proteinExistence type="predicted"/>
<protein>
    <submittedName>
        <fullName evidence="1">Uncharacterized protein</fullName>
    </submittedName>
</protein>
<comment type="caution">
    <text evidence="1">The sequence shown here is derived from an EMBL/GenBank/DDBJ whole genome shotgun (WGS) entry which is preliminary data.</text>
</comment>
<keyword evidence="2" id="KW-1185">Reference proteome</keyword>
<dbReference type="EMBL" id="CAWUPB010000147">
    <property type="protein sequence ID" value="CAK7323816.1"/>
    <property type="molecule type" value="Genomic_DNA"/>
</dbReference>
<evidence type="ECO:0000313" key="1">
    <source>
        <dbReference type="EMBL" id="CAK7323816.1"/>
    </source>
</evidence>
<gene>
    <name evidence="1" type="ORF">DCAF_LOCUS1446</name>
</gene>
<accession>A0AAV1QQ04</accession>